<name>A0ABQ9D1T2_9PASS</name>
<accession>A0ABQ9D1T2</accession>
<reference evidence="1" key="1">
    <citation type="submission" date="2019-10" db="EMBL/GenBank/DDBJ databases">
        <authorList>
            <person name="Soares A.E.R."/>
            <person name="Aleixo A."/>
            <person name="Schneider P."/>
            <person name="Miyaki C.Y."/>
            <person name="Schneider M.P."/>
            <person name="Mello C."/>
            <person name="Vasconcelos A.T.R."/>
        </authorList>
    </citation>
    <scope>NUCLEOTIDE SEQUENCE</scope>
    <source>
        <tissue evidence="1">Muscle</tissue>
    </source>
</reference>
<sequence>MRLVKGLEHKSCEERLRELGLFSLERTRLSRDLITVYNSLKKVVARYASMNSSIVDHSVKQNHHKWDSSHEEYHISVKEGDLRNGDSTSFLGSLFQCPITLSMNKFFLMSNLNLPWYSLRLCPLILLLVPWEEANTDLATTSFQVVVESDKVTPESPFHQTMHLQLPHQLLIRPVLQTLHQLCCTSLDSLEHFNVVPELKDSELATGLTSAV</sequence>
<comment type="caution">
    <text evidence="1">The sequence shown here is derived from an EMBL/GenBank/DDBJ whole genome shotgun (WGS) entry which is preliminary data.</text>
</comment>
<organism evidence="1 2">
    <name type="scientific">Willisornis vidua</name>
    <name type="common">Xingu scale-backed antbird</name>
    <dbReference type="NCBI Taxonomy" id="1566151"/>
    <lineage>
        <taxon>Eukaryota</taxon>
        <taxon>Metazoa</taxon>
        <taxon>Chordata</taxon>
        <taxon>Craniata</taxon>
        <taxon>Vertebrata</taxon>
        <taxon>Euteleostomi</taxon>
        <taxon>Archelosauria</taxon>
        <taxon>Archosauria</taxon>
        <taxon>Dinosauria</taxon>
        <taxon>Saurischia</taxon>
        <taxon>Theropoda</taxon>
        <taxon>Coelurosauria</taxon>
        <taxon>Aves</taxon>
        <taxon>Neognathae</taxon>
        <taxon>Neoaves</taxon>
        <taxon>Telluraves</taxon>
        <taxon>Australaves</taxon>
        <taxon>Passeriformes</taxon>
        <taxon>Thamnophilidae</taxon>
        <taxon>Willisornis</taxon>
    </lineage>
</organism>
<proteinExistence type="predicted"/>
<protein>
    <submittedName>
        <fullName evidence="1">Uncharacterized protein</fullName>
    </submittedName>
</protein>
<keyword evidence="2" id="KW-1185">Reference proteome</keyword>
<evidence type="ECO:0000313" key="2">
    <source>
        <dbReference type="Proteomes" id="UP001145742"/>
    </source>
</evidence>
<gene>
    <name evidence="1" type="ORF">WISP_110967</name>
</gene>
<evidence type="ECO:0000313" key="1">
    <source>
        <dbReference type="EMBL" id="KAJ7410128.1"/>
    </source>
</evidence>
<dbReference type="Proteomes" id="UP001145742">
    <property type="component" value="Unassembled WGS sequence"/>
</dbReference>
<dbReference type="EMBL" id="WHWB01034428">
    <property type="protein sequence ID" value="KAJ7410128.1"/>
    <property type="molecule type" value="Genomic_DNA"/>
</dbReference>